<evidence type="ECO:0000313" key="4">
    <source>
        <dbReference type="Proteomes" id="UP000241193"/>
    </source>
</evidence>
<dbReference type="InterPro" id="IPR006158">
    <property type="entry name" value="Cobalamin-bd"/>
</dbReference>
<dbReference type="OrthoDB" id="9800334at2"/>
<feature type="domain" description="B12-binding" evidence="2">
    <location>
        <begin position="168"/>
        <end position="294"/>
    </location>
</feature>
<dbReference type="GO" id="GO:0003677">
    <property type="term" value="F:DNA binding"/>
    <property type="evidence" value="ECO:0007669"/>
    <property type="project" value="InterPro"/>
</dbReference>
<dbReference type="GO" id="GO:0046872">
    <property type="term" value="F:metal ion binding"/>
    <property type="evidence" value="ECO:0007669"/>
    <property type="project" value="InterPro"/>
</dbReference>
<dbReference type="Gene3D" id="3.40.50.280">
    <property type="entry name" value="Cobalamin-binding domain"/>
    <property type="match status" value="1"/>
</dbReference>
<organism evidence="3 4">
    <name type="scientific">Pseudothauera lacus</name>
    <dbReference type="NCBI Taxonomy" id="2136175"/>
    <lineage>
        <taxon>Bacteria</taxon>
        <taxon>Pseudomonadati</taxon>
        <taxon>Pseudomonadota</taxon>
        <taxon>Betaproteobacteria</taxon>
        <taxon>Rhodocyclales</taxon>
        <taxon>Zoogloeaceae</taxon>
        <taxon>Pseudothauera</taxon>
    </lineage>
</organism>
<evidence type="ECO:0000259" key="2">
    <source>
        <dbReference type="PROSITE" id="PS51332"/>
    </source>
</evidence>
<reference evidence="3 4" key="2">
    <citation type="submission" date="2018-04" db="EMBL/GenBank/DDBJ databases">
        <title>Thauera lacus sp. nov., isolated from an saline lake in Inner Mongolia, China.</title>
        <authorList>
            <person name="Liang Q.-Y."/>
        </authorList>
    </citation>
    <scope>NUCLEOTIDE SEQUENCE [LARGE SCALE GENOMIC DNA]</scope>
    <source>
        <strain evidence="3 4">D20</strain>
    </source>
</reference>
<dbReference type="Proteomes" id="UP000241193">
    <property type="component" value="Unassembled WGS sequence"/>
</dbReference>
<evidence type="ECO:0000259" key="1">
    <source>
        <dbReference type="PROSITE" id="PS50937"/>
    </source>
</evidence>
<sequence length="300" mass="32329">MLTIGTVASQLGVSPDVLRKWESRHGWPVPLRTGGGTRLYDETQVHLLHAVKRIVESGHSVGEAIALALMDSPLADVRHQSLPHVDRLLELVAAGRFSVLRSELLARRAALDDIVFVESFAAPLMRALGHQWALGHARVWQEHAVSAVMRDVLRQSVAPQSLALGNERVLALLTTPPGERHTLGLSMAGLILRSLNVDCMDLGAETPLDELAAAACACRARIVGLSVSRGYPPRALHAYSEALREALPAGCELWLGGSGACQRRGGEHGIVICTDAAGMQRRLGREWQRMDVQPTAGSEG</sequence>
<proteinExistence type="predicted"/>
<dbReference type="SUPFAM" id="SSF46955">
    <property type="entry name" value="Putative DNA-binding domain"/>
    <property type="match status" value="1"/>
</dbReference>
<evidence type="ECO:0008006" key="5">
    <source>
        <dbReference type="Google" id="ProtNLM"/>
    </source>
</evidence>
<dbReference type="RefSeq" id="WP_107494541.1">
    <property type="nucleotide sequence ID" value="NZ_PZKC01000014.1"/>
</dbReference>
<dbReference type="GO" id="GO:0006355">
    <property type="term" value="P:regulation of DNA-templated transcription"/>
    <property type="evidence" value="ECO:0007669"/>
    <property type="project" value="InterPro"/>
</dbReference>
<dbReference type="PROSITE" id="PS51332">
    <property type="entry name" value="B12_BINDING"/>
    <property type="match status" value="1"/>
</dbReference>
<dbReference type="SUPFAM" id="SSF52242">
    <property type="entry name" value="Cobalamin (vitamin B12)-binding domain"/>
    <property type="match status" value="1"/>
</dbReference>
<dbReference type="InterPro" id="IPR000551">
    <property type="entry name" value="MerR-type_HTH_dom"/>
</dbReference>
<gene>
    <name evidence="3" type="ORF">C8261_15000</name>
</gene>
<evidence type="ECO:0000313" key="3">
    <source>
        <dbReference type="EMBL" id="PTD95323.1"/>
    </source>
</evidence>
<dbReference type="GO" id="GO:0031419">
    <property type="term" value="F:cobalamin binding"/>
    <property type="evidence" value="ECO:0007669"/>
    <property type="project" value="InterPro"/>
</dbReference>
<dbReference type="Gene3D" id="1.10.1660.10">
    <property type="match status" value="1"/>
</dbReference>
<dbReference type="InterPro" id="IPR036594">
    <property type="entry name" value="Meth_synthase_dom"/>
</dbReference>
<dbReference type="SMART" id="SM00422">
    <property type="entry name" value="HTH_MERR"/>
    <property type="match status" value="1"/>
</dbReference>
<keyword evidence="4" id="KW-1185">Reference proteome</keyword>
<comment type="caution">
    <text evidence="3">The sequence shown here is derived from an EMBL/GenBank/DDBJ whole genome shotgun (WGS) entry which is preliminary data.</text>
</comment>
<dbReference type="Pfam" id="PF13411">
    <property type="entry name" value="MerR_1"/>
    <property type="match status" value="1"/>
</dbReference>
<dbReference type="PROSITE" id="PS50937">
    <property type="entry name" value="HTH_MERR_2"/>
    <property type="match status" value="1"/>
</dbReference>
<dbReference type="Gene3D" id="1.10.1240.10">
    <property type="entry name" value="Methionine synthase domain"/>
    <property type="match status" value="1"/>
</dbReference>
<feature type="domain" description="HTH merR-type" evidence="1">
    <location>
        <begin position="1"/>
        <end position="70"/>
    </location>
</feature>
<dbReference type="InterPro" id="IPR036724">
    <property type="entry name" value="Cobalamin-bd_sf"/>
</dbReference>
<accession>A0A2T4IC25</accession>
<reference evidence="3 4" key="1">
    <citation type="submission" date="2018-03" db="EMBL/GenBank/DDBJ databases">
        <authorList>
            <person name="Keele B.F."/>
        </authorList>
    </citation>
    <scope>NUCLEOTIDE SEQUENCE [LARGE SCALE GENOMIC DNA]</scope>
    <source>
        <strain evidence="3 4">D20</strain>
    </source>
</reference>
<name>A0A2T4IC25_9RHOO</name>
<dbReference type="EMBL" id="PZKC01000014">
    <property type="protein sequence ID" value="PTD95323.1"/>
    <property type="molecule type" value="Genomic_DNA"/>
</dbReference>
<protein>
    <recommendedName>
        <fullName evidence="5">Regulatory protein MerR</fullName>
    </recommendedName>
</protein>
<dbReference type="AlphaFoldDB" id="A0A2T4IC25"/>
<dbReference type="InterPro" id="IPR009061">
    <property type="entry name" value="DNA-bd_dom_put_sf"/>
</dbReference>